<dbReference type="SUPFAM" id="SSF161098">
    <property type="entry name" value="MetI-like"/>
    <property type="match status" value="1"/>
</dbReference>
<evidence type="ECO:0000256" key="1">
    <source>
        <dbReference type="ARBA" id="ARBA00004651"/>
    </source>
</evidence>
<dbReference type="PANTHER" id="PTHR30151">
    <property type="entry name" value="ALKANE SULFONATE ABC TRANSPORTER-RELATED, MEMBRANE SUBUNIT"/>
    <property type="match status" value="1"/>
</dbReference>
<organism evidence="9 10">
    <name type="scientific">Paracoccus sphaerophysae</name>
    <dbReference type="NCBI Taxonomy" id="690417"/>
    <lineage>
        <taxon>Bacteria</taxon>
        <taxon>Pseudomonadati</taxon>
        <taxon>Pseudomonadota</taxon>
        <taxon>Alphaproteobacteria</taxon>
        <taxon>Rhodobacterales</taxon>
        <taxon>Paracoccaceae</taxon>
        <taxon>Paracoccus</taxon>
    </lineage>
</organism>
<dbReference type="InterPro" id="IPR035906">
    <property type="entry name" value="MetI-like_sf"/>
</dbReference>
<evidence type="ECO:0000256" key="3">
    <source>
        <dbReference type="ARBA" id="ARBA00022475"/>
    </source>
</evidence>
<feature type="transmembrane region" description="Helical" evidence="7">
    <location>
        <begin position="89"/>
        <end position="109"/>
    </location>
</feature>
<evidence type="ECO:0000256" key="7">
    <source>
        <dbReference type="RuleBase" id="RU363032"/>
    </source>
</evidence>
<feature type="transmembrane region" description="Helical" evidence="7">
    <location>
        <begin position="210"/>
        <end position="229"/>
    </location>
</feature>
<name>A0A099F629_9RHOB</name>
<dbReference type="PANTHER" id="PTHR30151:SF20">
    <property type="entry name" value="ABC TRANSPORTER PERMEASE PROTEIN HI_0355-RELATED"/>
    <property type="match status" value="1"/>
</dbReference>
<comment type="caution">
    <text evidence="9">The sequence shown here is derived from an EMBL/GenBank/DDBJ whole genome shotgun (WGS) entry which is preliminary data.</text>
</comment>
<dbReference type="STRING" id="690417.IC63_11150"/>
<keyword evidence="10" id="KW-1185">Reference proteome</keyword>
<dbReference type="Gene3D" id="1.10.3720.10">
    <property type="entry name" value="MetI-like"/>
    <property type="match status" value="1"/>
</dbReference>
<feature type="domain" description="ABC transmembrane type-1" evidence="8">
    <location>
        <begin position="45"/>
        <end position="229"/>
    </location>
</feature>
<feature type="transmembrane region" description="Helical" evidence="7">
    <location>
        <begin position="115"/>
        <end position="134"/>
    </location>
</feature>
<feature type="transmembrane region" description="Helical" evidence="7">
    <location>
        <begin position="57"/>
        <end position="77"/>
    </location>
</feature>
<comment type="subcellular location">
    <subcellularLocation>
        <location evidence="1 7">Cell membrane</location>
        <topology evidence="1 7">Multi-pass membrane protein</topology>
    </subcellularLocation>
</comment>
<keyword evidence="2 7" id="KW-0813">Transport</keyword>
<accession>A0A099F629</accession>
<dbReference type="InterPro" id="IPR000515">
    <property type="entry name" value="MetI-like"/>
</dbReference>
<dbReference type="AlphaFoldDB" id="A0A099F629"/>
<keyword evidence="4 7" id="KW-0812">Transmembrane</keyword>
<sequence>MRGVIGVLAAVALWQAAVWLTGLPPYLLPGPAKVAQTLAASRAEIAQAALFTAAETLVGLVLGAGLGIALALAMAAWRPVGRALSPALIVSQTIPVFALAPILTLWLGFGLAPKIAMVVLIVFVPVAQALYDGLMAPPAAQMDVARVMGAGRWAMLRHLRLPAALPRLASGLRLGAIYAPVGAVIGEWVGGARGLGALMIQANGRMKTDLMFAALIVVVALSLALYAVIDAGLRRMLARRGF</sequence>
<dbReference type="GO" id="GO:0005886">
    <property type="term" value="C:plasma membrane"/>
    <property type="evidence" value="ECO:0007669"/>
    <property type="project" value="UniProtKB-SubCell"/>
</dbReference>
<comment type="similarity">
    <text evidence="7">Belongs to the binding-protein-dependent transport system permease family.</text>
</comment>
<protein>
    <submittedName>
        <fullName evidence="9">ABC transporter permease</fullName>
    </submittedName>
</protein>
<feature type="transmembrane region" description="Helical" evidence="7">
    <location>
        <begin position="170"/>
        <end position="190"/>
    </location>
</feature>
<evidence type="ECO:0000256" key="5">
    <source>
        <dbReference type="ARBA" id="ARBA00022989"/>
    </source>
</evidence>
<evidence type="ECO:0000256" key="6">
    <source>
        <dbReference type="ARBA" id="ARBA00023136"/>
    </source>
</evidence>
<reference evidence="9 10" key="2">
    <citation type="submission" date="2014-10" db="EMBL/GenBank/DDBJ databases">
        <title>Paracoccus sanguinis sp. nov., isolated from clinical specimens of New York State patients.</title>
        <authorList>
            <person name="Mingle L.A."/>
            <person name="Cole J.A."/>
            <person name="Lapierre P."/>
            <person name="Musser K.A."/>
        </authorList>
    </citation>
    <scope>NUCLEOTIDE SEQUENCE [LARGE SCALE GENOMIC DNA]</scope>
    <source>
        <strain evidence="9 10">HAMBI 3106</strain>
    </source>
</reference>
<dbReference type="GO" id="GO:0055085">
    <property type="term" value="P:transmembrane transport"/>
    <property type="evidence" value="ECO:0007669"/>
    <property type="project" value="InterPro"/>
</dbReference>
<keyword evidence="6 7" id="KW-0472">Membrane</keyword>
<evidence type="ECO:0000313" key="10">
    <source>
        <dbReference type="Proteomes" id="UP000029917"/>
    </source>
</evidence>
<dbReference type="CDD" id="cd06261">
    <property type="entry name" value="TM_PBP2"/>
    <property type="match status" value="1"/>
</dbReference>
<dbReference type="PROSITE" id="PS50928">
    <property type="entry name" value="ABC_TM1"/>
    <property type="match status" value="1"/>
</dbReference>
<dbReference type="Pfam" id="PF00528">
    <property type="entry name" value="BPD_transp_1"/>
    <property type="match status" value="1"/>
</dbReference>
<dbReference type="Proteomes" id="UP000029917">
    <property type="component" value="Unassembled WGS sequence"/>
</dbReference>
<proteinExistence type="inferred from homology"/>
<evidence type="ECO:0000259" key="8">
    <source>
        <dbReference type="PROSITE" id="PS50928"/>
    </source>
</evidence>
<gene>
    <name evidence="9" type="ORF">IC63_11150</name>
</gene>
<evidence type="ECO:0000313" key="9">
    <source>
        <dbReference type="EMBL" id="KGJ05537.1"/>
    </source>
</evidence>
<keyword evidence="5 7" id="KW-1133">Transmembrane helix</keyword>
<evidence type="ECO:0000256" key="2">
    <source>
        <dbReference type="ARBA" id="ARBA00022448"/>
    </source>
</evidence>
<dbReference type="EMBL" id="JRKS01000035">
    <property type="protein sequence ID" value="KGJ05537.1"/>
    <property type="molecule type" value="Genomic_DNA"/>
</dbReference>
<reference evidence="9 10" key="1">
    <citation type="submission" date="2014-09" db="EMBL/GenBank/DDBJ databases">
        <authorList>
            <person name="McGinnis J.M."/>
            <person name="Wolfgang W.J."/>
        </authorList>
    </citation>
    <scope>NUCLEOTIDE SEQUENCE [LARGE SCALE GENOMIC DNA]</scope>
    <source>
        <strain evidence="9 10">HAMBI 3106</strain>
    </source>
</reference>
<dbReference type="RefSeq" id="WP_036720186.1">
    <property type="nucleotide sequence ID" value="NZ_JRKS01000035.1"/>
</dbReference>
<evidence type="ECO:0000256" key="4">
    <source>
        <dbReference type="ARBA" id="ARBA00022692"/>
    </source>
</evidence>
<keyword evidence="3" id="KW-1003">Cell membrane</keyword>